<dbReference type="SUPFAM" id="SSF54928">
    <property type="entry name" value="RNA-binding domain, RBD"/>
    <property type="match status" value="1"/>
</dbReference>
<dbReference type="InterPro" id="IPR012677">
    <property type="entry name" value="Nucleotide-bd_a/b_plait_sf"/>
</dbReference>
<dbReference type="PROSITE" id="PS50102">
    <property type="entry name" value="RRM"/>
    <property type="match status" value="1"/>
</dbReference>
<comment type="caution">
    <text evidence="3">The sequence shown here is derived from an EMBL/GenBank/DDBJ whole genome shotgun (WGS) entry which is preliminary data.</text>
</comment>
<dbReference type="Proteomes" id="UP001415857">
    <property type="component" value="Unassembled WGS sequence"/>
</dbReference>
<dbReference type="Gene3D" id="3.30.70.330">
    <property type="match status" value="1"/>
</dbReference>
<evidence type="ECO:0000256" key="1">
    <source>
        <dbReference type="PROSITE-ProRule" id="PRU00176"/>
    </source>
</evidence>
<evidence type="ECO:0000313" key="4">
    <source>
        <dbReference type="Proteomes" id="UP001415857"/>
    </source>
</evidence>
<protein>
    <recommendedName>
        <fullName evidence="2">RRM domain-containing protein</fullName>
    </recommendedName>
</protein>
<evidence type="ECO:0000259" key="2">
    <source>
        <dbReference type="PROSITE" id="PS50102"/>
    </source>
</evidence>
<dbReference type="AlphaFoldDB" id="A0AAP0S8F8"/>
<accession>A0AAP0S8F8</accession>
<reference evidence="3 4" key="1">
    <citation type="journal article" date="2024" name="Plant J.">
        <title>Genome sequences and population genomics reveal climatic adaptation and genomic divergence between two closely related sweetgum species.</title>
        <authorList>
            <person name="Xu W.Q."/>
            <person name="Ren C.Q."/>
            <person name="Zhang X.Y."/>
            <person name="Comes H.P."/>
            <person name="Liu X.H."/>
            <person name="Li Y.G."/>
            <person name="Kettle C.J."/>
            <person name="Jalonen R."/>
            <person name="Gaisberger H."/>
            <person name="Ma Y.Z."/>
            <person name="Qiu Y.X."/>
        </authorList>
    </citation>
    <scope>NUCLEOTIDE SEQUENCE [LARGE SCALE GENOMIC DNA]</scope>
    <source>
        <strain evidence="3">Hangzhou</strain>
    </source>
</reference>
<dbReference type="InterPro" id="IPR000504">
    <property type="entry name" value="RRM_dom"/>
</dbReference>
<keyword evidence="1" id="KW-0694">RNA-binding</keyword>
<dbReference type="InterPro" id="IPR035979">
    <property type="entry name" value="RBD_domain_sf"/>
</dbReference>
<sequence>MSCITLDLSRRRPRREDFFKGAGEVIDIRFSSDAEGMFKGFGHVEFATAEEAQKVSFHLLVQFTASRDL</sequence>
<gene>
    <name evidence="3" type="ORF">L1049_017390</name>
</gene>
<dbReference type="EMBL" id="JBBPBK010000003">
    <property type="protein sequence ID" value="KAK9288919.1"/>
    <property type="molecule type" value="Genomic_DNA"/>
</dbReference>
<dbReference type="Pfam" id="PF00076">
    <property type="entry name" value="RRM_1"/>
    <property type="match status" value="1"/>
</dbReference>
<dbReference type="GO" id="GO:0003723">
    <property type="term" value="F:RNA binding"/>
    <property type="evidence" value="ECO:0007669"/>
    <property type="project" value="UniProtKB-UniRule"/>
</dbReference>
<name>A0AAP0S8F8_LIQFO</name>
<feature type="domain" description="RRM" evidence="2">
    <location>
        <begin position="1"/>
        <end position="69"/>
    </location>
</feature>
<evidence type="ECO:0000313" key="3">
    <source>
        <dbReference type="EMBL" id="KAK9288919.1"/>
    </source>
</evidence>
<keyword evidence="4" id="KW-1185">Reference proteome</keyword>
<organism evidence="3 4">
    <name type="scientific">Liquidambar formosana</name>
    <name type="common">Formosan gum</name>
    <dbReference type="NCBI Taxonomy" id="63359"/>
    <lineage>
        <taxon>Eukaryota</taxon>
        <taxon>Viridiplantae</taxon>
        <taxon>Streptophyta</taxon>
        <taxon>Embryophyta</taxon>
        <taxon>Tracheophyta</taxon>
        <taxon>Spermatophyta</taxon>
        <taxon>Magnoliopsida</taxon>
        <taxon>eudicotyledons</taxon>
        <taxon>Gunneridae</taxon>
        <taxon>Pentapetalae</taxon>
        <taxon>Saxifragales</taxon>
        <taxon>Altingiaceae</taxon>
        <taxon>Liquidambar</taxon>
    </lineage>
</organism>
<proteinExistence type="predicted"/>